<dbReference type="PANTHER" id="PTHR30624:SF4">
    <property type="entry name" value="METALLOPROTEASE TLDD"/>
    <property type="match status" value="1"/>
</dbReference>
<dbReference type="EMBL" id="UOGI01000318">
    <property type="protein sequence ID" value="VAX34438.1"/>
    <property type="molecule type" value="Genomic_DNA"/>
</dbReference>
<feature type="non-terminal residue" evidence="3">
    <location>
        <position position="1"/>
    </location>
</feature>
<dbReference type="Pfam" id="PF19289">
    <property type="entry name" value="PmbA_TldD_3rd"/>
    <property type="match status" value="1"/>
</dbReference>
<name>A0A3B1DEQ0_9ZZZZ</name>
<sequence length="80" mass="8222">GDFVFEVQEGYIIKDGLVGEPVRGATLTGNGPQILKSMDMVASDLGFAIGTCGKDAQGVPVSDAMPTVRIPEIVVGGEVT</sequence>
<dbReference type="SUPFAM" id="SSF111283">
    <property type="entry name" value="Putative modulator of DNA gyrase, PmbA/TldD"/>
    <property type="match status" value="1"/>
</dbReference>
<dbReference type="InterPro" id="IPR045569">
    <property type="entry name" value="Metalloprtase-TldD/E_C"/>
</dbReference>
<proteinExistence type="inferred from homology"/>
<dbReference type="GO" id="GO:0008237">
    <property type="term" value="F:metallopeptidase activity"/>
    <property type="evidence" value="ECO:0007669"/>
    <property type="project" value="InterPro"/>
</dbReference>
<feature type="domain" description="Metalloprotease TldD/E C-terminal" evidence="2">
    <location>
        <begin position="1"/>
        <end position="77"/>
    </location>
</feature>
<evidence type="ECO:0000313" key="3">
    <source>
        <dbReference type="EMBL" id="VAX34438.1"/>
    </source>
</evidence>
<reference evidence="3" key="1">
    <citation type="submission" date="2018-06" db="EMBL/GenBank/DDBJ databases">
        <authorList>
            <person name="Zhirakovskaya E."/>
        </authorList>
    </citation>
    <scope>NUCLEOTIDE SEQUENCE</scope>
</reference>
<protein>
    <submittedName>
        <fullName evidence="3">TldD protein, part of TldE/TldD proteolytic complex</fullName>
    </submittedName>
</protein>
<dbReference type="InterPro" id="IPR036059">
    <property type="entry name" value="TldD/PmbA_sf"/>
</dbReference>
<accession>A0A3B1DEQ0</accession>
<evidence type="ECO:0000256" key="1">
    <source>
        <dbReference type="ARBA" id="ARBA00005836"/>
    </source>
</evidence>
<dbReference type="GO" id="GO:0006508">
    <property type="term" value="P:proteolysis"/>
    <property type="evidence" value="ECO:0007669"/>
    <property type="project" value="InterPro"/>
</dbReference>
<dbReference type="PANTHER" id="PTHR30624">
    <property type="entry name" value="UNCHARACTERIZED PROTEIN TLDD AND PMBA"/>
    <property type="match status" value="1"/>
</dbReference>
<organism evidence="3">
    <name type="scientific">hydrothermal vent metagenome</name>
    <dbReference type="NCBI Taxonomy" id="652676"/>
    <lineage>
        <taxon>unclassified sequences</taxon>
        <taxon>metagenomes</taxon>
        <taxon>ecological metagenomes</taxon>
    </lineage>
</organism>
<comment type="similarity">
    <text evidence="1">Belongs to the peptidase U62 family.</text>
</comment>
<evidence type="ECO:0000259" key="2">
    <source>
        <dbReference type="Pfam" id="PF19289"/>
    </source>
</evidence>
<dbReference type="GO" id="GO:0005829">
    <property type="term" value="C:cytosol"/>
    <property type="evidence" value="ECO:0007669"/>
    <property type="project" value="TreeGrafter"/>
</dbReference>
<dbReference type="InterPro" id="IPR051463">
    <property type="entry name" value="Peptidase_U62_metallo"/>
</dbReference>
<gene>
    <name evidence="3" type="ORF">MNBD_NITROSPIRAE03-685</name>
</gene>
<dbReference type="AlphaFoldDB" id="A0A3B1DEQ0"/>